<comment type="caution">
    <text evidence="4">The sequence shown here is derived from an EMBL/GenBank/DDBJ whole genome shotgun (WGS) entry which is preliminary data.</text>
</comment>
<comment type="similarity">
    <text evidence="1">Belongs to the FAM221 family.</text>
</comment>
<sequence length="328" mass="36616">MGDRRIHMKFGGNAAASVDAYLEYKRIVGDDDGGVLFTPEQYEEYKKKVLPMRQKNRLFVSWTNSTGMDCKLVGPQTPCFCTHRYQQHNSDFEKIPDKGPILLSCKIKGCGCKSYHYVPLHGSTPIRCGCKHFSDEHSTSVPHKCKKDKCKCDSFKSSYTCGCGESYSTHTMIVETKEQRQARGHPVGLDVPYQAMGGLTGFSSLMDGYMRLDPSGIGAPPEEYLDQPITSSDHPFLRANVQSIKAHKLKQRALEGGPQGSAADQDDADLAEMMSAMKKPGESDMDYYERRYQERLKAEKTRARAAKPLPAPNKFHVAKRTNPTGKGK</sequence>
<evidence type="ECO:0000313" key="4">
    <source>
        <dbReference type="EMBL" id="KAK3592787.1"/>
    </source>
</evidence>
<accession>A0AAE0VXF9</accession>
<keyword evidence="5" id="KW-1185">Reference proteome</keyword>
<name>A0AAE0VXF9_9BIVA</name>
<feature type="region of interest" description="Disordered" evidence="3">
    <location>
        <begin position="295"/>
        <end position="328"/>
    </location>
</feature>
<gene>
    <name evidence="4" type="ORF">CHS0354_003230</name>
</gene>
<dbReference type="EMBL" id="JAEAOA010000264">
    <property type="protein sequence ID" value="KAK3592787.1"/>
    <property type="molecule type" value="Genomic_DNA"/>
</dbReference>
<reference evidence="4" key="2">
    <citation type="journal article" date="2021" name="Genome Biol. Evol.">
        <title>Developing a high-quality reference genome for a parasitic bivalve with doubly uniparental inheritance (Bivalvia: Unionida).</title>
        <authorList>
            <person name="Smith C.H."/>
        </authorList>
    </citation>
    <scope>NUCLEOTIDE SEQUENCE</scope>
    <source>
        <strain evidence="4">CHS0354</strain>
        <tissue evidence="4">Mantle</tissue>
    </source>
</reference>
<reference evidence="4" key="3">
    <citation type="submission" date="2023-05" db="EMBL/GenBank/DDBJ databases">
        <authorList>
            <person name="Smith C.H."/>
        </authorList>
    </citation>
    <scope>NUCLEOTIDE SEQUENCE</scope>
    <source>
        <strain evidence="4">CHS0354</strain>
        <tissue evidence="4">Mantle</tissue>
    </source>
</reference>
<dbReference type="InterPro" id="IPR026755">
    <property type="entry name" value="Fam221a/b"/>
</dbReference>
<proteinExistence type="inferred from homology"/>
<dbReference type="Pfam" id="PF14753">
    <property type="entry name" value="FAM221"/>
    <property type="match status" value="1"/>
</dbReference>
<evidence type="ECO:0000256" key="3">
    <source>
        <dbReference type="SAM" id="MobiDB-lite"/>
    </source>
</evidence>
<evidence type="ECO:0000313" key="5">
    <source>
        <dbReference type="Proteomes" id="UP001195483"/>
    </source>
</evidence>
<dbReference type="PANTHER" id="PTHR31214:SF2">
    <property type="entry name" value="PROTEIN FAM221A"/>
    <property type="match status" value="1"/>
</dbReference>
<dbReference type="AlphaFoldDB" id="A0AAE0VXF9"/>
<organism evidence="4 5">
    <name type="scientific">Potamilus streckersoni</name>
    <dbReference type="NCBI Taxonomy" id="2493646"/>
    <lineage>
        <taxon>Eukaryota</taxon>
        <taxon>Metazoa</taxon>
        <taxon>Spiralia</taxon>
        <taxon>Lophotrochozoa</taxon>
        <taxon>Mollusca</taxon>
        <taxon>Bivalvia</taxon>
        <taxon>Autobranchia</taxon>
        <taxon>Heteroconchia</taxon>
        <taxon>Palaeoheterodonta</taxon>
        <taxon>Unionida</taxon>
        <taxon>Unionoidea</taxon>
        <taxon>Unionidae</taxon>
        <taxon>Ambleminae</taxon>
        <taxon>Lampsilini</taxon>
        <taxon>Potamilus</taxon>
    </lineage>
</organism>
<protein>
    <recommendedName>
        <fullName evidence="2">Protein FAM221A</fullName>
    </recommendedName>
</protein>
<evidence type="ECO:0000256" key="2">
    <source>
        <dbReference type="ARBA" id="ARBA00039630"/>
    </source>
</evidence>
<reference evidence="4" key="1">
    <citation type="journal article" date="2021" name="Genome Biol. Evol.">
        <title>A High-Quality Reference Genome for a Parasitic Bivalve with Doubly Uniparental Inheritance (Bivalvia: Unionida).</title>
        <authorList>
            <person name="Smith C.H."/>
        </authorList>
    </citation>
    <scope>NUCLEOTIDE SEQUENCE</scope>
    <source>
        <strain evidence="4">CHS0354</strain>
    </source>
</reference>
<dbReference type="Proteomes" id="UP001195483">
    <property type="component" value="Unassembled WGS sequence"/>
</dbReference>
<dbReference type="PANTHER" id="PTHR31214">
    <property type="entry name" value="PROTEIN FAM221A-RELATED"/>
    <property type="match status" value="1"/>
</dbReference>
<evidence type="ECO:0000256" key="1">
    <source>
        <dbReference type="ARBA" id="ARBA00011026"/>
    </source>
</evidence>